<keyword evidence="1" id="KW-0812">Transmembrane</keyword>
<dbReference type="Proteomes" id="UP000192727">
    <property type="component" value="Chromosome"/>
</dbReference>
<reference evidence="2 3" key="1">
    <citation type="submission" date="2017-03" db="EMBL/GenBank/DDBJ databases">
        <title>Paenibacillus larvae genome sequencing.</title>
        <authorList>
            <person name="Dingman D.W."/>
        </authorList>
    </citation>
    <scope>NUCLEOTIDE SEQUENCE [LARGE SCALE GENOMIC DNA]</scope>
    <source>
        <strain evidence="2 3">SAG 10367</strain>
    </source>
</reference>
<dbReference type="AlphaFoldDB" id="A0A1V0UQL4"/>
<name>A0A1V0UQL4_9BACL</name>
<protein>
    <submittedName>
        <fullName evidence="2">Uncharacterized protein</fullName>
    </submittedName>
</protein>
<evidence type="ECO:0000313" key="2">
    <source>
        <dbReference type="EMBL" id="ARF67474.1"/>
    </source>
</evidence>
<gene>
    <name evidence="2" type="ORF">B7C51_06060</name>
</gene>
<keyword evidence="1" id="KW-1133">Transmembrane helix</keyword>
<proteinExistence type="predicted"/>
<sequence length="106" mass="12772">MYSTFNTPHPFLDALFPAPIITYMNTRQKGKKYSVRFPRLSLIRNMHLIRLYLNQIIILKTIINIIISFLRARIKETSKSRFIMYESKRKNFLSLCDFFYKSSRIE</sequence>
<feature type="transmembrane region" description="Helical" evidence="1">
    <location>
        <begin position="52"/>
        <end position="72"/>
    </location>
</feature>
<organism evidence="2 3">
    <name type="scientific">Paenibacillus larvae subsp. pulvifaciens</name>
    <dbReference type="NCBI Taxonomy" id="1477"/>
    <lineage>
        <taxon>Bacteria</taxon>
        <taxon>Bacillati</taxon>
        <taxon>Bacillota</taxon>
        <taxon>Bacilli</taxon>
        <taxon>Bacillales</taxon>
        <taxon>Paenibacillaceae</taxon>
        <taxon>Paenibacillus</taxon>
    </lineage>
</organism>
<keyword evidence="1" id="KW-0472">Membrane</keyword>
<accession>A0A1V0UQL4</accession>
<dbReference type="EMBL" id="CP020557">
    <property type="protein sequence ID" value="ARF67474.1"/>
    <property type="molecule type" value="Genomic_DNA"/>
</dbReference>
<evidence type="ECO:0000256" key="1">
    <source>
        <dbReference type="SAM" id="Phobius"/>
    </source>
</evidence>
<evidence type="ECO:0000313" key="3">
    <source>
        <dbReference type="Proteomes" id="UP000192727"/>
    </source>
</evidence>